<dbReference type="Proteomes" id="UP000030745">
    <property type="component" value="Unassembled WGS sequence"/>
</dbReference>
<gene>
    <name evidence="1" type="ORF">SPRG_08026</name>
</gene>
<sequence>MHRLVSGRSSGSYESTASAVFPEYLAGMPLSRRHYMIQTEASTCSIFLGHQPGPSIDLMRELPSNLHDAVVDVQLRPRDMRHLPLQISFPRRIRQ</sequence>
<keyword evidence="2" id="KW-1185">Reference proteome</keyword>
<accession>A0A067CIK0</accession>
<dbReference type="AlphaFoldDB" id="A0A067CIK0"/>
<dbReference type="EMBL" id="KK583223">
    <property type="protein sequence ID" value="KDO26622.1"/>
    <property type="molecule type" value="Genomic_DNA"/>
</dbReference>
<name>A0A067CIK0_SAPPC</name>
<dbReference type="VEuPathDB" id="FungiDB:SPRG_08026"/>
<evidence type="ECO:0000313" key="2">
    <source>
        <dbReference type="Proteomes" id="UP000030745"/>
    </source>
</evidence>
<dbReference type="GeneID" id="24130271"/>
<reference evidence="1 2" key="1">
    <citation type="journal article" date="2013" name="PLoS Genet.">
        <title>Distinctive expansion of potential virulence genes in the genome of the oomycete fish pathogen Saprolegnia parasitica.</title>
        <authorList>
            <person name="Jiang R.H."/>
            <person name="de Bruijn I."/>
            <person name="Haas B.J."/>
            <person name="Belmonte R."/>
            <person name="Lobach L."/>
            <person name="Christie J."/>
            <person name="van den Ackerveken G."/>
            <person name="Bottin A."/>
            <person name="Bulone V."/>
            <person name="Diaz-Moreno S.M."/>
            <person name="Dumas B."/>
            <person name="Fan L."/>
            <person name="Gaulin E."/>
            <person name="Govers F."/>
            <person name="Grenville-Briggs L.J."/>
            <person name="Horner N.R."/>
            <person name="Levin J.Z."/>
            <person name="Mammella M."/>
            <person name="Meijer H.J."/>
            <person name="Morris P."/>
            <person name="Nusbaum C."/>
            <person name="Oome S."/>
            <person name="Phillips A.J."/>
            <person name="van Rooyen D."/>
            <person name="Rzeszutek E."/>
            <person name="Saraiva M."/>
            <person name="Secombes C.J."/>
            <person name="Seidl M.F."/>
            <person name="Snel B."/>
            <person name="Stassen J.H."/>
            <person name="Sykes S."/>
            <person name="Tripathy S."/>
            <person name="van den Berg H."/>
            <person name="Vega-Arreguin J.C."/>
            <person name="Wawra S."/>
            <person name="Young S.K."/>
            <person name="Zeng Q."/>
            <person name="Dieguez-Uribeondo J."/>
            <person name="Russ C."/>
            <person name="Tyler B.M."/>
            <person name="van West P."/>
        </authorList>
    </citation>
    <scope>NUCLEOTIDE SEQUENCE [LARGE SCALE GENOMIC DNA]</scope>
    <source>
        <strain evidence="1 2">CBS 223.65</strain>
    </source>
</reference>
<dbReference type="KEGG" id="spar:SPRG_08026"/>
<protein>
    <submittedName>
        <fullName evidence="1">Uncharacterized protein</fullName>
    </submittedName>
</protein>
<evidence type="ECO:0000313" key="1">
    <source>
        <dbReference type="EMBL" id="KDO26622.1"/>
    </source>
</evidence>
<organism evidence="1 2">
    <name type="scientific">Saprolegnia parasitica (strain CBS 223.65)</name>
    <dbReference type="NCBI Taxonomy" id="695850"/>
    <lineage>
        <taxon>Eukaryota</taxon>
        <taxon>Sar</taxon>
        <taxon>Stramenopiles</taxon>
        <taxon>Oomycota</taxon>
        <taxon>Saprolegniomycetes</taxon>
        <taxon>Saprolegniales</taxon>
        <taxon>Saprolegniaceae</taxon>
        <taxon>Saprolegnia</taxon>
    </lineage>
</organism>
<dbReference type="RefSeq" id="XP_012202763.1">
    <property type="nucleotide sequence ID" value="XM_012347373.1"/>
</dbReference>
<proteinExistence type="predicted"/>